<dbReference type="PROSITE" id="PS50103">
    <property type="entry name" value="ZF_C3H1"/>
    <property type="match status" value="2"/>
</dbReference>
<protein>
    <recommendedName>
        <fullName evidence="3">C3H1-type domain-containing protein</fullName>
    </recommendedName>
</protein>
<feature type="compositionally biased region" description="Basic and acidic residues" evidence="2">
    <location>
        <begin position="153"/>
        <end position="178"/>
    </location>
</feature>
<sequence length="178" mass="20238">MVLVGNSAEDIAKWREERRKKWLAMSRQPKPSTTTPESAPVTGKRKLSISSEEDLEEGEIEEDEEAKAQISLRNVTANVAAPDSGPQEPPIKKQRKNMLCKWFSRGHCRFDEAHCKYSHDRSAFGCRAMMYKGSCSKGMYCPFSHDTAVLSGQRERSQKASKERATEQQWRGEQKSLL</sequence>
<evidence type="ECO:0000313" key="4">
    <source>
        <dbReference type="EMBL" id="POM60998.1"/>
    </source>
</evidence>
<dbReference type="Pfam" id="PF10453">
    <property type="entry name" value="NUFIP1"/>
    <property type="match status" value="1"/>
</dbReference>
<dbReference type="SMART" id="SM00356">
    <property type="entry name" value="ZnF_C3H1"/>
    <property type="match status" value="2"/>
</dbReference>
<dbReference type="InterPro" id="IPR000571">
    <property type="entry name" value="Znf_CCCH"/>
</dbReference>
<feature type="non-terminal residue" evidence="4">
    <location>
        <position position="178"/>
    </location>
</feature>
<evidence type="ECO:0000259" key="3">
    <source>
        <dbReference type="PROSITE" id="PS50103"/>
    </source>
</evidence>
<comment type="caution">
    <text evidence="4">The sequence shown here is derived from an EMBL/GenBank/DDBJ whole genome shotgun (WGS) entry which is preliminary data.</text>
</comment>
<dbReference type="InterPro" id="IPR019496">
    <property type="entry name" value="NUFIP1_cons_dom"/>
</dbReference>
<gene>
    <name evidence="4" type="ORF">PHPALM_30060</name>
</gene>
<keyword evidence="1" id="KW-0863">Zinc-finger</keyword>
<feature type="domain" description="C3H1-type" evidence="3">
    <location>
        <begin position="94"/>
        <end position="122"/>
    </location>
</feature>
<dbReference type="AlphaFoldDB" id="A0A2P4X619"/>
<reference evidence="4 5" key="1">
    <citation type="journal article" date="2017" name="Genome Biol. Evol.">
        <title>Phytophthora megakarya and P. palmivora, closely related causal agents of cacao black pod rot, underwent increases in genome sizes and gene numbers by different mechanisms.</title>
        <authorList>
            <person name="Ali S.S."/>
            <person name="Shao J."/>
            <person name="Lary D.J."/>
            <person name="Kronmiller B."/>
            <person name="Shen D."/>
            <person name="Strem M.D."/>
            <person name="Amoako-Attah I."/>
            <person name="Akrofi A.Y."/>
            <person name="Begoude B.A."/>
            <person name="Ten Hoopen G.M."/>
            <person name="Coulibaly K."/>
            <person name="Kebe B.I."/>
            <person name="Melnick R.L."/>
            <person name="Guiltinan M.J."/>
            <person name="Tyler B.M."/>
            <person name="Meinhardt L.W."/>
            <person name="Bailey B.A."/>
        </authorList>
    </citation>
    <scope>NUCLEOTIDE SEQUENCE [LARGE SCALE GENOMIC DNA]</scope>
    <source>
        <strain evidence="5">sbr112.9</strain>
    </source>
</reference>
<keyword evidence="1" id="KW-0479">Metal-binding</keyword>
<feature type="zinc finger region" description="C3H1-type" evidence="1">
    <location>
        <begin position="126"/>
        <end position="148"/>
    </location>
</feature>
<feature type="region of interest" description="Disordered" evidence="2">
    <location>
        <begin position="22"/>
        <end position="66"/>
    </location>
</feature>
<evidence type="ECO:0000313" key="5">
    <source>
        <dbReference type="Proteomes" id="UP000237271"/>
    </source>
</evidence>
<dbReference type="Gene3D" id="4.10.1000.10">
    <property type="entry name" value="Zinc finger, CCCH-type"/>
    <property type="match status" value="1"/>
</dbReference>
<dbReference type="OrthoDB" id="273070at2759"/>
<keyword evidence="1" id="KW-0862">Zinc</keyword>
<name>A0A2P4X619_9STRA</name>
<proteinExistence type="predicted"/>
<dbReference type="Proteomes" id="UP000237271">
    <property type="component" value="Unassembled WGS sequence"/>
</dbReference>
<feature type="compositionally biased region" description="Acidic residues" evidence="2">
    <location>
        <begin position="51"/>
        <end position="65"/>
    </location>
</feature>
<feature type="region of interest" description="Disordered" evidence="2">
    <location>
        <begin position="151"/>
        <end position="178"/>
    </location>
</feature>
<keyword evidence="5" id="KW-1185">Reference proteome</keyword>
<dbReference type="EMBL" id="NCKW01016449">
    <property type="protein sequence ID" value="POM60998.1"/>
    <property type="molecule type" value="Genomic_DNA"/>
</dbReference>
<organism evidence="4 5">
    <name type="scientific">Phytophthora palmivora</name>
    <dbReference type="NCBI Taxonomy" id="4796"/>
    <lineage>
        <taxon>Eukaryota</taxon>
        <taxon>Sar</taxon>
        <taxon>Stramenopiles</taxon>
        <taxon>Oomycota</taxon>
        <taxon>Peronosporomycetes</taxon>
        <taxon>Peronosporales</taxon>
        <taxon>Peronosporaceae</taxon>
        <taxon>Phytophthora</taxon>
    </lineage>
</organism>
<accession>A0A2P4X619</accession>
<evidence type="ECO:0000256" key="2">
    <source>
        <dbReference type="SAM" id="MobiDB-lite"/>
    </source>
</evidence>
<dbReference type="GO" id="GO:0008270">
    <property type="term" value="F:zinc ion binding"/>
    <property type="evidence" value="ECO:0007669"/>
    <property type="project" value="UniProtKB-KW"/>
</dbReference>
<feature type="zinc finger region" description="C3H1-type" evidence="1">
    <location>
        <begin position="94"/>
        <end position="122"/>
    </location>
</feature>
<feature type="domain" description="C3H1-type" evidence="3">
    <location>
        <begin position="126"/>
        <end position="148"/>
    </location>
</feature>
<evidence type="ECO:0000256" key="1">
    <source>
        <dbReference type="PROSITE-ProRule" id="PRU00723"/>
    </source>
</evidence>